<keyword evidence="5" id="KW-0732">Signal</keyword>
<evidence type="ECO:0000313" key="11">
    <source>
        <dbReference type="EMBL" id="AEF81843.1"/>
    </source>
</evidence>
<protein>
    <recommendedName>
        <fullName evidence="3">endo-1,4-beta-xylanase</fullName>
        <ecNumber evidence="3">3.2.1.8</ecNumber>
    </recommendedName>
</protein>
<dbReference type="PANTHER" id="PTHR31490:SF88">
    <property type="entry name" value="BETA-XYLANASE"/>
    <property type="match status" value="1"/>
</dbReference>
<dbReference type="EMBL" id="CP001841">
    <property type="protein sequence ID" value="AEF81843.1"/>
    <property type="molecule type" value="Genomic_DNA"/>
</dbReference>
<keyword evidence="6 11" id="KW-0378">Hydrolase</keyword>
<evidence type="ECO:0000256" key="9">
    <source>
        <dbReference type="ARBA" id="ARBA00023326"/>
    </source>
</evidence>
<dbReference type="AlphaFoldDB" id="F5YET3"/>
<evidence type="ECO:0000256" key="2">
    <source>
        <dbReference type="ARBA" id="ARBA00007495"/>
    </source>
</evidence>
<reference evidence="11 12" key="2">
    <citation type="journal article" date="2011" name="ISME J.">
        <title>RNA-seq reveals cooperative metabolic interactions between two termite-gut spirochete species in co-culture.</title>
        <authorList>
            <person name="Rosenthal A.Z."/>
            <person name="Matson E.G."/>
            <person name="Eldar A."/>
            <person name="Leadbetter J.R."/>
        </authorList>
    </citation>
    <scope>NUCLEOTIDE SEQUENCE [LARGE SCALE GENOMIC DNA]</scope>
    <source>
        <strain evidence="12">ATCC BAA-888 / DSM 13862 / ZAS-9</strain>
    </source>
</reference>
<reference evidence="12" key="1">
    <citation type="submission" date="2009-12" db="EMBL/GenBank/DDBJ databases">
        <title>Complete sequence of Treponema azotonutricium strain ZAS-9.</title>
        <authorList>
            <person name="Tetu S.G."/>
            <person name="Matson E."/>
            <person name="Ren Q."/>
            <person name="Seshadri R."/>
            <person name="Elbourne L."/>
            <person name="Hassan K.A."/>
            <person name="Durkin A."/>
            <person name="Radune D."/>
            <person name="Mohamoud Y."/>
            <person name="Shay R."/>
            <person name="Jin S."/>
            <person name="Zhang X."/>
            <person name="Lucey K."/>
            <person name="Ballor N.R."/>
            <person name="Ottesen E."/>
            <person name="Rosenthal R."/>
            <person name="Allen A."/>
            <person name="Leadbetter J.R."/>
            <person name="Paulsen I.T."/>
        </authorList>
    </citation>
    <scope>NUCLEOTIDE SEQUENCE [LARGE SCALE GENOMIC DNA]</scope>
    <source>
        <strain evidence="12">ATCC BAA-888 / DSM 13862 / ZAS-9</strain>
    </source>
</reference>
<evidence type="ECO:0000256" key="6">
    <source>
        <dbReference type="ARBA" id="ARBA00022801"/>
    </source>
</evidence>
<evidence type="ECO:0000256" key="5">
    <source>
        <dbReference type="ARBA" id="ARBA00022729"/>
    </source>
</evidence>
<organism evidence="11 12">
    <name type="scientific">Leadbettera azotonutricia (strain ATCC BAA-888 / DSM 13862 / ZAS-9)</name>
    <name type="common">Treponema azotonutricium</name>
    <dbReference type="NCBI Taxonomy" id="545695"/>
    <lineage>
        <taxon>Bacteria</taxon>
        <taxon>Pseudomonadati</taxon>
        <taxon>Spirochaetota</taxon>
        <taxon>Spirochaetia</taxon>
        <taxon>Spirochaetales</taxon>
        <taxon>Breznakiellaceae</taxon>
        <taxon>Leadbettera</taxon>
    </lineage>
</organism>
<dbReference type="eggNOG" id="COG3693">
    <property type="taxonomic scope" value="Bacteria"/>
</dbReference>
<dbReference type="GO" id="GO:0045493">
    <property type="term" value="P:xylan catabolic process"/>
    <property type="evidence" value="ECO:0007669"/>
    <property type="project" value="UniProtKB-KW"/>
</dbReference>
<comment type="catalytic activity">
    <reaction evidence="1">
        <text>Endohydrolysis of (1-&gt;4)-beta-D-xylosidic linkages in xylans.</text>
        <dbReference type="EC" id="3.2.1.8"/>
    </reaction>
</comment>
<dbReference type="PROSITE" id="PS51760">
    <property type="entry name" value="GH10_2"/>
    <property type="match status" value="1"/>
</dbReference>
<keyword evidence="9" id="KW-0624">Polysaccharide degradation</keyword>
<dbReference type="STRING" id="545695.TREAZ_0195"/>
<keyword evidence="12" id="KW-1185">Reference proteome</keyword>
<dbReference type="InterPro" id="IPR001000">
    <property type="entry name" value="GH10_dom"/>
</dbReference>
<evidence type="ECO:0000256" key="1">
    <source>
        <dbReference type="ARBA" id="ARBA00000681"/>
    </source>
</evidence>
<dbReference type="GO" id="GO:0031176">
    <property type="term" value="F:endo-1,4-beta-xylanase activity"/>
    <property type="evidence" value="ECO:0007669"/>
    <property type="project" value="UniProtKB-EC"/>
</dbReference>
<keyword evidence="7" id="KW-0119">Carbohydrate metabolism</keyword>
<dbReference type="Gene3D" id="3.20.20.80">
    <property type="entry name" value="Glycosidases"/>
    <property type="match status" value="1"/>
</dbReference>
<accession>F5YET3</accession>
<evidence type="ECO:0000313" key="12">
    <source>
        <dbReference type="Proteomes" id="UP000009222"/>
    </source>
</evidence>
<feature type="domain" description="GH10" evidence="10">
    <location>
        <begin position="153"/>
        <end position="484"/>
    </location>
</feature>
<gene>
    <name evidence="11" type="ordered locus">TREAZ_0195</name>
</gene>
<evidence type="ECO:0000259" key="10">
    <source>
        <dbReference type="PROSITE" id="PS51760"/>
    </source>
</evidence>
<dbReference type="KEGG" id="taz:TREAZ_0195"/>
<dbReference type="Proteomes" id="UP000009222">
    <property type="component" value="Chromosome"/>
</dbReference>
<dbReference type="PANTHER" id="PTHR31490">
    <property type="entry name" value="GLYCOSYL HYDROLASE"/>
    <property type="match status" value="1"/>
</dbReference>
<sequence>MKQIHVRLDDAGGIPMARPILESVYASDLEFEPDERRQRILPDGTVELTVTHEPYMIHAKIYLPLYGNIWIMADNEGLGYTGDFVDFVSEACHTYIREAEKHGENITLSPEAHSHLAAAKEFTHLADRGKSTAENRLYALSHAVYAAEAALFEASCQRVYANPRDNLLLGCNFFKYTSSDARYAKFFADAFDFATLPFYPGRTVPEKGKYTYEYIDLALEYLQSKNIKPKGHPIWFGHESVNPKWLFGQPFETLQKNAREIALHHVKAYKGRIKVWDAMNEAHDWANCFTLTQPQLVELTRTCCDALHEVDSSAIAVVNVCLPFAEYVAGRYVCYGSLPEKLHSPLTYFRAILDAGVQFDVTGIQLYFPARDMVAVDRMLSVFASLGKPVHITEMGVNGDIRGHASQSGSSWTQLSMSEGVWHGGWNEHTQADWLEQFYTIAAARPEIQALTWWDFIEPSFSGNGAFLYEDENPREMYFRLLALKDRIIKKRYGTV</sequence>
<proteinExistence type="inferred from homology"/>
<evidence type="ECO:0000256" key="4">
    <source>
        <dbReference type="ARBA" id="ARBA00022651"/>
    </source>
</evidence>
<dbReference type="SUPFAM" id="SSF51445">
    <property type="entry name" value="(Trans)glycosidases"/>
    <property type="match status" value="1"/>
</dbReference>
<dbReference type="EC" id="3.2.1.8" evidence="3"/>
<evidence type="ECO:0000256" key="7">
    <source>
        <dbReference type="ARBA" id="ARBA00023277"/>
    </source>
</evidence>
<dbReference type="OrthoDB" id="9809277at2"/>
<name>F5YET3_LEAAZ</name>
<dbReference type="InParanoid" id="F5YET3"/>
<dbReference type="InterPro" id="IPR044846">
    <property type="entry name" value="GH10"/>
</dbReference>
<keyword evidence="4 11" id="KW-0858">Xylan degradation</keyword>
<evidence type="ECO:0000256" key="3">
    <source>
        <dbReference type="ARBA" id="ARBA00012590"/>
    </source>
</evidence>
<dbReference type="HOGENOM" id="CLU_522468_0_0_12"/>
<dbReference type="Pfam" id="PF00331">
    <property type="entry name" value="Glyco_hydro_10"/>
    <property type="match status" value="1"/>
</dbReference>
<dbReference type="InterPro" id="IPR017853">
    <property type="entry name" value="GH"/>
</dbReference>
<keyword evidence="8 11" id="KW-0326">Glycosidase</keyword>
<evidence type="ECO:0000256" key="8">
    <source>
        <dbReference type="ARBA" id="ARBA00023295"/>
    </source>
</evidence>
<comment type="similarity">
    <text evidence="2">Belongs to the glycosyl hydrolase 10 (cellulase F) family.</text>
</comment>